<keyword evidence="1 4" id="KW-0812">Transmembrane</keyword>
<feature type="transmembrane region" description="Helical" evidence="4">
    <location>
        <begin position="267"/>
        <end position="285"/>
    </location>
</feature>
<dbReference type="SUPFAM" id="SSF103473">
    <property type="entry name" value="MFS general substrate transporter"/>
    <property type="match status" value="1"/>
</dbReference>
<dbReference type="EMBL" id="JALKII010000005">
    <property type="protein sequence ID" value="MCK0537803.1"/>
    <property type="molecule type" value="Genomic_DNA"/>
</dbReference>
<dbReference type="InterPro" id="IPR036259">
    <property type="entry name" value="MFS_trans_sf"/>
</dbReference>
<feature type="transmembrane region" description="Helical" evidence="4">
    <location>
        <begin position="43"/>
        <end position="66"/>
    </location>
</feature>
<evidence type="ECO:0000256" key="2">
    <source>
        <dbReference type="ARBA" id="ARBA00022989"/>
    </source>
</evidence>
<organism evidence="6 7">
    <name type="scientific">Alcanivorax quisquiliarum</name>
    <dbReference type="NCBI Taxonomy" id="2933565"/>
    <lineage>
        <taxon>Bacteria</taxon>
        <taxon>Pseudomonadati</taxon>
        <taxon>Pseudomonadota</taxon>
        <taxon>Gammaproteobacteria</taxon>
        <taxon>Oceanospirillales</taxon>
        <taxon>Alcanivoracaceae</taxon>
        <taxon>Alcanivorax</taxon>
    </lineage>
</organism>
<feature type="domain" description="Major facilitator superfamily (MFS) profile" evidence="5">
    <location>
        <begin position="12"/>
        <end position="407"/>
    </location>
</feature>
<keyword evidence="2 4" id="KW-1133">Transmembrane helix</keyword>
<evidence type="ECO:0000256" key="4">
    <source>
        <dbReference type="SAM" id="Phobius"/>
    </source>
</evidence>
<feature type="transmembrane region" description="Helical" evidence="4">
    <location>
        <begin position="380"/>
        <end position="400"/>
    </location>
</feature>
<dbReference type="Pfam" id="PF07690">
    <property type="entry name" value="MFS_1"/>
    <property type="match status" value="1"/>
</dbReference>
<feature type="transmembrane region" description="Helical" evidence="4">
    <location>
        <begin position="12"/>
        <end position="31"/>
    </location>
</feature>
<dbReference type="Proteomes" id="UP001165524">
    <property type="component" value="Unassembled WGS sequence"/>
</dbReference>
<dbReference type="PANTHER" id="PTHR23523:SF2">
    <property type="entry name" value="2-NITROIMIDAZOLE TRANSPORTER"/>
    <property type="match status" value="1"/>
</dbReference>
<feature type="transmembrane region" description="Helical" evidence="4">
    <location>
        <begin position="226"/>
        <end position="247"/>
    </location>
</feature>
<evidence type="ECO:0000256" key="1">
    <source>
        <dbReference type="ARBA" id="ARBA00022692"/>
    </source>
</evidence>
<dbReference type="InterPro" id="IPR052524">
    <property type="entry name" value="MFS_Cyanate_Porter"/>
</dbReference>
<evidence type="ECO:0000256" key="3">
    <source>
        <dbReference type="ARBA" id="ARBA00023136"/>
    </source>
</evidence>
<dbReference type="Gene3D" id="1.20.1250.20">
    <property type="entry name" value="MFS general substrate transporter like domains"/>
    <property type="match status" value="1"/>
</dbReference>
<feature type="transmembrane region" description="Helical" evidence="4">
    <location>
        <begin position="317"/>
        <end position="339"/>
    </location>
</feature>
<protein>
    <submittedName>
        <fullName evidence="6">MFS transporter</fullName>
    </submittedName>
</protein>
<dbReference type="InterPro" id="IPR020846">
    <property type="entry name" value="MFS_dom"/>
</dbReference>
<keyword evidence="7" id="KW-1185">Reference proteome</keyword>
<feature type="transmembrane region" description="Helical" evidence="4">
    <location>
        <begin position="292"/>
        <end position="311"/>
    </location>
</feature>
<dbReference type="InterPro" id="IPR011701">
    <property type="entry name" value="MFS"/>
</dbReference>
<sequence>MASGFSSARPAVQAWVFIGILLIAANLRAPITGVAPVLDLLRSHFSLSASAAGFLTTLPLFAFALMSPVAAQLGQRWGLARILGYALVVLVGALLLRVSGSVAALFVATLLIGFAIAVGNVLLPALVKQNFPKRVTTVTAAYALTMGIAAGITSAAAIPLSQLSQTGWDIALIAPLAVAVLALVTWLPQWRKHSCQQGRQQERGAPPQPTQQPAISQPLARPVWRYALAWQVTFFFGLNSFVYYIVISWLPAMLQPHGFSPARIGELHGLLQIASATPGLVLIPLLRQRQDLRAAAMCVTLLALAGLLGLMLLPGWSLLWCLTYGFGTGASIILALAFVGLRSASVGTATALSGMTQGLGYLLAATGPALAGAIHDWLGSWSAVLALCVGCVVVQVFLGVRAGAARRLGDV</sequence>
<gene>
    <name evidence="6" type="ORF">MU846_08780</name>
</gene>
<proteinExistence type="predicted"/>
<feature type="transmembrane region" description="Helical" evidence="4">
    <location>
        <begin position="351"/>
        <end position="374"/>
    </location>
</feature>
<evidence type="ECO:0000313" key="6">
    <source>
        <dbReference type="EMBL" id="MCK0537803.1"/>
    </source>
</evidence>
<dbReference type="PROSITE" id="PS50850">
    <property type="entry name" value="MFS"/>
    <property type="match status" value="1"/>
</dbReference>
<evidence type="ECO:0000313" key="7">
    <source>
        <dbReference type="Proteomes" id="UP001165524"/>
    </source>
</evidence>
<feature type="transmembrane region" description="Helical" evidence="4">
    <location>
        <begin position="102"/>
        <end position="123"/>
    </location>
</feature>
<reference evidence="6" key="1">
    <citation type="submission" date="2022-04" db="EMBL/GenBank/DDBJ databases">
        <title>Alcanivorax sp. CY1518 draft genome sequence.</title>
        <authorList>
            <person name="Zhao G."/>
            <person name="An M."/>
        </authorList>
    </citation>
    <scope>NUCLEOTIDE SEQUENCE</scope>
    <source>
        <strain evidence="6">CY1518</strain>
    </source>
</reference>
<accession>A0ABT0E7I6</accession>
<feature type="transmembrane region" description="Helical" evidence="4">
    <location>
        <begin position="78"/>
        <end position="96"/>
    </location>
</feature>
<name>A0ABT0E7I6_9GAMM</name>
<comment type="caution">
    <text evidence="6">The sequence shown here is derived from an EMBL/GenBank/DDBJ whole genome shotgun (WGS) entry which is preliminary data.</text>
</comment>
<keyword evidence="3 4" id="KW-0472">Membrane</keyword>
<dbReference type="RefSeq" id="WP_246951775.1">
    <property type="nucleotide sequence ID" value="NZ_JALKII010000005.1"/>
</dbReference>
<dbReference type="PANTHER" id="PTHR23523">
    <property type="match status" value="1"/>
</dbReference>
<feature type="transmembrane region" description="Helical" evidence="4">
    <location>
        <begin position="135"/>
        <end position="158"/>
    </location>
</feature>
<feature type="transmembrane region" description="Helical" evidence="4">
    <location>
        <begin position="170"/>
        <end position="187"/>
    </location>
</feature>
<evidence type="ECO:0000259" key="5">
    <source>
        <dbReference type="PROSITE" id="PS50850"/>
    </source>
</evidence>